<feature type="transmembrane region" description="Helical" evidence="1">
    <location>
        <begin position="127"/>
        <end position="146"/>
    </location>
</feature>
<accession>A0ABN6SJ13</accession>
<keyword evidence="1" id="KW-0812">Transmembrane</keyword>
<evidence type="ECO:0008006" key="4">
    <source>
        <dbReference type="Google" id="ProtNLM"/>
    </source>
</evidence>
<gene>
    <name evidence="2" type="ORF">KIMH_14530</name>
</gene>
<evidence type="ECO:0000313" key="2">
    <source>
        <dbReference type="EMBL" id="BDR55342.1"/>
    </source>
</evidence>
<dbReference type="EMBL" id="AP026800">
    <property type="protein sequence ID" value="BDR55342.1"/>
    <property type="molecule type" value="Genomic_DNA"/>
</dbReference>
<keyword evidence="3" id="KW-1185">Reference proteome</keyword>
<feature type="transmembrane region" description="Helical" evidence="1">
    <location>
        <begin position="82"/>
        <end position="106"/>
    </location>
</feature>
<keyword evidence="1" id="KW-0472">Membrane</keyword>
<reference evidence="2 3" key="1">
    <citation type="journal article" date="2023" name="Microbiol. Spectr.">
        <title>Symbiosis of Carpenter Bees with Uncharacterized Lactic Acid Bacteria Showing NAD Auxotrophy.</title>
        <authorList>
            <person name="Kawasaki S."/>
            <person name="Ozawa K."/>
            <person name="Mori T."/>
            <person name="Yamamoto A."/>
            <person name="Ito M."/>
            <person name="Ohkuma M."/>
            <person name="Sakamoto M."/>
            <person name="Matsutani M."/>
        </authorList>
    </citation>
    <scope>NUCLEOTIDE SEQUENCE [LARGE SCALE GENOMIC DNA]</scope>
    <source>
        <strain evidence="2 3">KimH</strain>
    </source>
</reference>
<protein>
    <recommendedName>
        <fullName evidence="4">DUF3592 domain-containing protein</fullName>
    </recommendedName>
</protein>
<name>A0ABN6SJ13_9BIFI</name>
<evidence type="ECO:0000256" key="1">
    <source>
        <dbReference type="SAM" id="Phobius"/>
    </source>
</evidence>
<sequence>MRTSNIELNEEPPKSDTWEVFEPKKRGLQLSRLRPSQRPSQRRNKKSKKHSTGWFGKVSYLGIAIFVIAVIAYSLGYLAEGWPALCAQIVFGIVCIAAGIFTYWWFVKGWRSRRETRQAENVAVQPGRLILCLAFILAPICLLFGGRVCYNCASDMVSGLQTVSSTVWTVKIERTGGRYSTTHYLVRTLGEGANVKEYRVSPSTHNQLKDSLAHGPLTINYWPATGIVESISEQSLPN</sequence>
<keyword evidence="1" id="KW-1133">Transmembrane helix</keyword>
<proteinExistence type="predicted"/>
<feature type="transmembrane region" description="Helical" evidence="1">
    <location>
        <begin position="54"/>
        <end position="76"/>
    </location>
</feature>
<evidence type="ECO:0000313" key="3">
    <source>
        <dbReference type="Proteomes" id="UP001321748"/>
    </source>
</evidence>
<dbReference type="RefSeq" id="WP_317642836.1">
    <property type="nucleotide sequence ID" value="NZ_AP026800.1"/>
</dbReference>
<dbReference type="Proteomes" id="UP001321748">
    <property type="component" value="Chromosome"/>
</dbReference>
<organism evidence="2 3">
    <name type="scientific">Bombiscardovia apis</name>
    <dbReference type="NCBI Taxonomy" id="2932182"/>
    <lineage>
        <taxon>Bacteria</taxon>
        <taxon>Bacillati</taxon>
        <taxon>Actinomycetota</taxon>
        <taxon>Actinomycetes</taxon>
        <taxon>Bifidobacteriales</taxon>
        <taxon>Bifidobacteriaceae</taxon>
        <taxon>Bombiscardovia</taxon>
    </lineage>
</organism>